<dbReference type="GO" id="GO:0005886">
    <property type="term" value="C:plasma membrane"/>
    <property type="evidence" value="ECO:0007669"/>
    <property type="project" value="UniProtKB-SubCell"/>
</dbReference>
<dbReference type="InterPro" id="IPR039421">
    <property type="entry name" value="Type_1_exporter"/>
</dbReference>
<keyword evidence="4 9" id="KW-0812">Transmembrane</keyword>
<evidence type="ECO:0000259" key="10">
    <source>
        <dbReference type="PROSITE" id="PS50893"/>
    </source>
</evidence>
<dbReference type="SUPFAM" id="SSF90123">
    <property type="entry name" value="ABC transporter transmembrane region"/>
    <property type="match status" value="1"/>
</dbReference>
<feature type="transmembrane region" description="Helical" evidence="9">
    <location>
        <begin position="136"/>
        <end position="155"/>
    </location>
</feature>
<dbReference type="PANTHER" id="PTHR43394:SF1">
    <property type="entry name" value="ATP-BINDING CASSETTE SUB-FAMILY B MEMBER 10, MITOCHONDRIAL"/>
    <property type="match status" value="1"/>
</dbReference>
<feature type="transmembrane region" description="Helical" evidence="9">
    <location>
        <begin position="275"/>
        <end position="295"/>
    </location>
</feature>
<gene>
    <name evidence="12" type="ORF">ET33_30805</name>
</gene>
<dbReference type="Gene3D" id="1.20.1560.10">
    <property type="entry name" value="ABC transporter type 1, transmembrane domain"/>
    <property type="match status" value="1"/>
</dbReference>
<keyword evidence="8 9" id="KW-0472">Membrane</keyword>
<evidence type="ECO:0000256" key="3">
    <source>
        <dbReference type="ARBA" id="ARBA00022475"/>
    </source>
</evidence>
<keyword evidence="5" id="KW-0547">Nucleotide-binding</keyword>
<comment type="subcellular location">
    <subcellularLocation>
        <location evidence="1">Cell membrane</location>
        <topology evidence="1">Multi-pass membrane protein</topology>
    </subcellularLocation>
</comment>
<evidence type="ECO:0000256" key="6">
    <source>
        <dbReference type="ARBA" id="ARBA00022840"/>
    </source>
</evidence>
<dbReference type="FunFam" id="1.20.1560.10:FF:000011">
    <property type="entry name" value="Multidrug ABC transporter ATP-binding protein"/>
    <property type="match status" value="1"/>
</dbReference>
<dbReference type="SMART" id="SM00382">
    <property type="entry name" value="AAA"/>
    <property type="match status" value="1"/>
</dbReference>
<dbReference type="GO" id="GO:0015421">
    <property type="term" value="F:ABC-type oligopeptide transporter activity"/>
    <property type="evidence" value="ECO:0007669"/>
    <property type="project" value="TreeGrafter"/>
</dbReference>
<evidence type="ECO:0000256" key="7">
    <source>
        <dbReference type="ARBA" id="ARBA00022989"/>
    </source>
</evidence>
<protein>
    <submittedName>
        <fullName evidence="12">Multidrug ABC transporter ATP-binding protein</fullName>
    </submittedName>
</protein>
<dbReference type="PROSITE" id="PS50893">
    <property type="entry name" value="ABC_TRANSPORTER_2"/>
    <property type="match status" value="1"/>
</dbReference>
<dbReference type="Pfam" id="PF00664">
    <property type="entry name" value="ABC_membrane"/>
    <property type="match status" value="1"/>
</dbReference>
<keyword evidence="2" id="KW-0813">Transport</keyword>
<evidence type="ECO:0000313" key="12">
    <source>
        <dbReference type="EMBL" id="KEQ21805.1"/>
    </source>
</evidence>
<organism evidence="12 13">
    <name type="scientific">Paenibacillus tyrfis</name>
    <dbReference type="NCBI Taxonomy" id="1501230"/>
    <lineage>
        <taxon>Bacteria</taxon>
        <taxon>Bacillati</taxon>
        <taxon>Bacillota</taxon>
        <taxon>Bacilli</taxon>
        <taxon>Bacillales</taxon>
        <taxon>Paenibacillaceae</taxon>
        <taxon>Paenibacillus</taxon>
    </lineage>
</organism>
<dbReference type="EMBL" id="JNVM01000059">
    <property type="protein sequence ID" value="KEQ21805.1"/>
    <property type="molecule type" value="Genomic_DNA"/>
</dbReference>
<evidence type="ECO:0000256" key="9">
    <source>
        <dbReference type="SAM" id="Phobius"/>
    </source>
</evidence>
<dbReference type="Proteomes" id="UP000028123">
    <property type="component" value="Unassembled WGS sequence"/>
</dbReference>
<feature type="transmembrane region" description="Helical" evidence="9">
    <location>
        <begin position="161"/>
        <end position="179"/>
    </location>
</feature>
<dbReference type="InterPro" id="IPR011527">
    <property type="entry name" value="ABC1_TM_dom"/>
</dbReference>
<dbReference type="eggNOG" id="COG1132">
    <property type="taxonomic scope" value="Bacteria"/>
</dbReference>
<keyword evidence="13" id="KW-1185">Reference proteome</keyword>
<dbReference type="InterPro" id="IPR036640">
    <property type="entry name" value="ABC1_TM_sf"/>
</dbReference>
<dbReference type="SUPFAM" id="SSF52540">
    <property type="entry name" value="P-loop containing nucleoside triphosphate hydrolases"/>
    <property type="match status" value="1"/>
</dbReference>
<dbReference type="InterPro" id="IPR003439">
    <property type="entry name" value="ABC_transporter-like_ATP-bd"/>
</dbReference>
<dbReference type="FunFam" id="3.40.50.300:FF:000221">
    <property type="entry name" value="Multidrug ABC transporter ATP-binding protein"/>
    <property type="match status" value="1"/>
</dbReference>
<accession>A0A081NTN2</accession>
<evidence type="ECO:0000256" key="2">
    <source>
        <dbReference type="ARBA" id="ARBA00022448"/>
    </source>
</evidence>
<dbReference type="PROSITE" id="PS50929">
    <property type="entry name" value="ABC_TM1F"/>
    <property type="match status" value="1"/>
</dbReference>
<sequence>MMSFLYKLRWFFKQRWMQYLIGTSLLSIANLLFLIPPKFIGDMIDEIRSGTFTAETLYQKVSFLSTLSIGLYFMIFCYFSLLLGSAIVLEKQLKTRLFTHLTKMTPNFYQRNRIGDLMAISTNDVSAISSTAGSGIISMIFTFVGTSIVLVAMIVLIDYRLVLVTLIPLPFLTSIVGRLGETLRARILIAQQSFGNMNNHAFESISGLRVIRSFVQEKKDIQAFDLITADVMKKNSRVAFTRALIQPVTSTIIGFCYAIAIGYGSYLVFHNQISLGQLVTFNIYLGLIIWPLVNFGEFINMIKRGSASVERVDSILEQLPEVMDAANLVSIELPTSIEMKNLNFRYPGAMNESLRQISFHLERGQTLGIVGRTGSGKSTLLKQLLRQYPIESDKLFIAGTPIEKIALEEMSAWIGYVPQDYMLISKSIKNNIILGKPDAKTEEIQRVIDLTCLKEDIDQMKDGWDTIIGEGGIMLSGGQKQRTAIARALLVNPEILILDDVLSAVDAKTENHILHNIRKERREKTTLIATHRLSAVNHADWILVLDNGEIIEEGTHEQLLYRNGWYKQQYDRQKLEVETLHDGKESI</sequence>
<evidence type="ECO:0000256" key="1">
    <source>
        <dbReference type="ARBA" id="ARBA00004651"/>
    </source>
</evidence>
<evidence type="ECO:0000256" key="8">
    <source>
        <dbReference type="ARBA" id="ARBA00023136"/>
    </source>
</evidence>
<dbReference type="InterPro" id="IPR027417">
    <property type="entry name" value="P-loop_NTPase"/>
</dbReference>
<proteinExistence type="predicted"/>
<dbReference type="Gene3D" id="3.40.50.300">
    <property type="entry name" value="P-loop containing nucleotide triphosphate hydrolases"/>
    <property type="match status" value="1"/>
</dbReference>
<feature type="transmembrane region" description="Helical" evidence="9">
    <location>
        <begin position="69"/>
        <end position="89"/>
    </location>
</feature>
<keyword evidence="6 12" id="KW-0067">ATP-binding</keyword>
<dbReference type="AlphaFoldDB" id="A0A081NTN2"/>
<evidence type="ECO:0000256" key="4">
    <source>
        <dbReference type="ARBA" id="ARBA00022692"/>
    </source>
</evidence>
<feature type="domain" description="ABC transmembrane type-1" evidence="11">
    <location>
        <begin position="20"/>
        <end position="304"/>
    </location>
</feature>
<reference evidence="12 13" key="1">
    <citation type="submission" date="2014-06" db="EMBL/GenBank/DDBJ databases">
        <title>Draft genome sequence of Paenibacillus sp. MSt1.</title>
        <authorList>
            <person name="Aw Y.K."/>
            <person name="Ong K.S."/>
            <person name="Gan H.M."/>
            <person name="Lee S.M."/>
        </authorList>
    </citation>
    <scope>NUCLEOTIDE SEQUENCE [LARGE SCALE GENOMIC DNA]</scope>
    <source>
        <strain evidence="12 13">MSt1</strain>
    </source>
</reference>
<keyword evidence="7 9" id="KW-1133">Transmembrane helix</keyword>
<dbReference type="Pfam" id="PF00005">
    <property type="entry name" value="ABC_tran"/>
    <property type="match status" value="1"/>
</dbReference>
<dbReference type="GO" id="GO:0005524">
    <property type="term" value="F:ATP binding"/>
    <property type="evidence" value="ECO:0007669"/>
    <property type="project" value="UniProtKB-KW"/>
</dbReference>
<evidence type="ECO:0000259" key="11">
    <source>
        <dbReference type="PROSITE" id="PS50929"/>
    </source>
</evidence>
<evidence type="ECO:0000256" key="5">
    <source>
        <dbReference type="ARBA" id="ARBA00022741"/>
    </source>
</evidence>
<dbReference type="GO" id="GO:0016887">
    <property type="term" value="F:ATP hydrolysis activity"/>
    <property type="evidence" value="ECO:0007669"/>
    <property type="project" value="InterPro"/>
</dbReference>
<name>A0A081NTN2_9BACL</name>
<keyword evidence="3" id="KW-1003">Cell membrane</keyword>
<dbReference type="PANTHER" id="PTHR43394">
    <property type="entry name" value="ATP-DEPENDENT PERMEASE MDL1, MITOCHONDRIAL"/>
    <property type="match status" value="1"/>
</dbReference>
<feature type="transmembrane region" description="Helical" evidence="9">
    <location>
        <begin position="243"/>
        <end position="269"/>
    </location>
</feature>
<dbReference type="InterPro" id="IPR003593">
    <property type="entry name" value="AAA+_ATPase"/>
</dbReference>
<evidence type="ECO:0000313" key="13">
    <source>
        <dbReference type="Proteomes" id="UP000028123"/>
    </source>
</evidence>
<feature type="domain" description="ABC transporter" evidence="10">
    <location>
        <begin position="337"/>
        <end position="572"/>
    </location>
</feature>
<feature type="transmembrane region" description="Helical" evidence="9">
    <location>
        <begin position="16"/>
        <end position="35"/>
    </location>
</feature>
<comment type="caution">
    <text evidence="12">The sequence shown here is derived from an EMBL/GenBank/DDBJ whole genome shotgun (WGS) entry which is preliminary data.</text>
</comment>
<dbReference type="CDD" id="cd18541">
    <property type="entry name" value="ABC_6TM_TmrB_like"/>
    <property type="match status" value="1"/>
</dbReference>